<accession>A0A2I0XF03</accession>
<dbReference type="Proteomes" id="UP000233837">
    <property type="component" value="Unassembled WGS sequence"/>
</dbReference>
<feature type="region of interest" description="Disordered" evidence="2">
    <location>
        <begin position="246"/>
        <end position="314"/>
    </location>
</feature>
<evidence type="ECO:0000256" key="1">
    <source>
        <dbReference type="SAM" id="Coils"/>
    </source>
</evidence>
<organism evidence="3 4">
    <name type="scientific">Dendrobium catenatum</name>
    <dbReference type="NCBI Taxonomy" id="906689"/>
    <lineage>
        <taxon>Eukaryota</taxon>
        <taxon>Viridiplantae</taxon>
        <taxon>Streptophyta</taxon>
        <taxon>Embryophyta</taxon>
        <taxon>Tracheophyta</taxon>
        <taxon>Spermatophyta</taxon>
        <taxon>Magnoliopsida</taxon>
        <taxon>Liliopsida</taxon>
        <taxon>Asparagales</taxon>
        <taxon>Orchidaceae</taxon>
        <taxon>Epidendroideae</taxon>
        <taxon>Malaxideae</taxon>
        <taxon>Dendrobiinae</taxon>
        <taxon>Dendrobium</taxon>
    </lineage>
</organism>
<proteinExistence type="predicted"/>
<sequence length="567" mass="63815">MRRQLLHLFLHLPRSASTLSWISWWSDSTSGRLTLRSLDILQRYISDVELLVLEKFVMNLFGDLEILWLKGYVNCKLASLPNRGIIFDVGSARSTGKTSNEIQHDIERMDYSTQMDDLVKGFVLYLLSNIFYPMANFCIPASILEVVENVDSFIMYNWPESIRNFLVHEFNSVATKKANGAALGYVNGFVMIVTINDQSRSRFTRWDGNFMYNEKEVNSIFAELQDHEILQHLRGITDAEKALLNRPSNNLSKSPTLSPPSPASPVNVSTPFKVASPPKDDSSTPNPASLPKVASPRFNDSSAQTEAESSPFTEETNLKILNQAIYELFNKDKFMKEKVASVEETNRILENHVLNLEQSILELKDENFDLKEEIIRKDRVMLHPTDDEEFDPSLETGIAKRVQQRNDRKMKVVSTPFTTGLRKKKTKEDCSSKEKLTKIIPSDVPLQSPETSTATTPPPPTAPIPTQSPVLDPAPTIAPTVHVPTDESVLPTEVSRVLSPAHTQNKEPEPVHVPPASMDEANVAYDKSIIIYEVDDAKEIELRPASEELNYPGRTLLTGDKCIFIDN</sequence>
<feature type="region of interest" description="Disordered" evidence="2">
    <location>
        <begin position="418"/>
        <end position="478"/>
    </location>
</feature>
<dbReference type="EMBL" id="KZ501944">
    <property type="protein sequence ID" value="PKU86480.1"/>
    <property type="molecule type" value="Genomic_DNA"/>
</dbReference>
<evidence type="ECO:0000256" key="2">
    <source>
        <dbReference type="SAM" id="MobiDB-lite"/>
    </source>
</evidence>
<feature type="coiled-coil region" evidence="1">
    <location>
        <begin position="339"/>
        <end position="373"/>
    </location>
</feature>
<feature type="compositionally biased region" description="Polar residues" evidence="2">
    <location>
        <begin position="298"/>
        <end position="314"/>
    </location>
</feature>
<dbReference type="STRING" id="906689.A0A2I0XF03"/>
<protein>
    <submittedName>
        <fullName evidence="3">Uncharacterized protein</fullName>
    </submittedName>
</protein>
<feature type="compositionally biased region" description="Low complexity" evidence="2">
    <location>
        <begin position="247"/>
        <end position="256"/>
    </location>
</feature>
<evidence type="ECO:0000313" key="4">
    <source>
        <dbReference type="Proteomes" id="UP000233837"/>
    </source>
</evidence>
<reference evidence="3 4" key="2">
    <citation type="journal article" date="2017" name="Nature">
        <title>The Apostasia genome and the evolution of orchids.</title>
        <authorList>
            <person name="Zhang G.Q."/>
            <person name="Liu K.W."/>
            <person name="Li Z."/>
            <person name="Lohaus R."/>
            <person name="Hsiao Y.Y."/>
            <person name="Niu S.C."/>
            <person name="Wang J.Y."/>
            <person name="Lin Y.C."/>
            <person name="Xu Q."/>
            <person name="Chen L.J."/>
            <person name="Yoshida K."/>
            <person name="Fujiwara S."/>
            <person name="Wang Z.W."/>
            <person name="Zhang Y.Q."/>
            <person name="Mitsuda N."/>
            <person name="Wang M."/>
            <person name="Liu G.H."/>
            <person name="Pecoraro L."/>
            <person name="Huang H.X."/>
            <person name="Xiao X.J."/>
            <person name="Lin M."/>
            <person name="Wu X.Y."/>
            <person name="Wu W.L."/>
            <person name="Chen Y.Y."/>
            <person name="Chang S.B."/>
            <person name="Sakamoto S."/>
            <person name="Ohme-Takagi M."/>
            <person name="Yagi M."/>
            <person name="Zeng S.J."/>
            <person name="Shen C.Y."/>
            <person name="Yeh C.M."/>
            <person name="Luo Y.B."/>
            <person name="Tsai W.C."/>
            <person name="Van de Peer Y."/>
            <person name="Liu Z.J."/>
        </authorList>
    </citation>
    <scope>NUCLEOTIDE SEQUENCE [LARGE SCALE GENOMIC DNA]</scope>
    <source>
        <tissue evidence="3">The whole plant</tissue>
    </source>
</reference>
<reference evidence="3 4" key="1">
    <citation type="journal article" date="2016" name="Sci. Rep.">
        <title>The Dendrobium catenatum Lindl. genome sequence provides insights into polysaccharide synthase, floral development and adaptive evolution.</title>
        <authorList>
            <person name="Zhang G.Q."/>
            <person name="Xu Q."/>
            <person name="Bian C."/>
            <person name="Tsai W.C."/>
            <person name="Yeh C.M."/>
            <person name="Liu K.W."/>
            <person name="Yoshida K."/>
            <person name="Zhang L.S."/>
            <person name="Chang S.B."/>
            <person name="Chen F."/>
            <person name="Shi Y."/>
            <person name="Su Y.Y."/>
            <person name="Zhang Y.Q."/>
            <person name="Chen L.J."/>
            <person name="Yin Y."/>
            <person name="Lin M."/>
            <person name="Huang H."/>
            <person name="Deng H."/>
            <person name="Wang Z.W."/>
            <person name="Zhu S.L."/>
            <person name="Zhao X."/>
            <person name="Deng C."/>
            <person name="Niu S.C."/>
            <person name="Huang J."/>
            <person name="Wang M."/>
            <person name="Liu G.H."/>
            <person name="Yang H.J."/>
            <person name="Xiao X.J."/>
            <person name="Hsiao Y.Y."/>
            <person name="Wu W.L."/>
            <person name="Chen Y.Y."/>
            <person name="Mitsuda N."/>
            <person name="Ohme-Takagi M."/>
            <person name="Luo Y.B."/>
            <person name="Van de Peer Y."/>
            <person name="Liu Z.J."/>
        </authorList>
    </citation>
    <scope>NUCLEOTIDE SEQUENCE [LARGE SCALE GENOMIC DNA]</scope>
    <source>
        <tissue evidence="3">The whole plant</tissue>
    </source>
</reference>
<name>A0A2I0XF03_9ASPA</name>
<keyword evidence="4" id="KW-1185">Reference proteome</keyword>
<evidence type="ECO:0000313" key="3">
    <source>
        <dbReference type="EMBL" id="PKU86480.1"/>
    </source>
</evidence>
<gene>
    <name evidence="3" type="ORF">MA16_Dca010516</name>
</gene>
<dbReference type="AlphaFoldDB" id="A0A2I0XF03"/>
<feature type="compositionally biased region" description="Basic and acidic residues" evidence="2">
    <location>
        <begin position="426"/>
        <end position="437"/>
    </location>
</feature>
<keyword evidence="1" id="KW-0175">Coiled coil</keyword>